<dbReference type="SUPFAM" id="SSF56954">
    <property type="entry name" value="Outer membrane efflux proteins (OEP)"/>
    <property type="match status" value="1"/>
</dbReference>
<dbReference type="PANTHER" id="PTHR30026">
    <property type="entry name" value="OUTER MEMBRANE PROTEIN TOLC"/>
    <property type="match status" value="1"/>
</dbReference>
<sequence>MRKSLLATLVTAALLAQSAHALDLLQVYREALANDPVYASARYTLQAGQEAGVQGRAGLLPQIGLGGTYTRADGERERAGVTSSLDSRTNSYRASLTQPLFRWANWQQYQQGKLSVAASEAGFAQAQQDLIVRVSQAYFDVLAAQDALASVQAQKAAITEQLASAKRNFEVGTATITDTHEAQARFDLAVAQEFAAQSDLDIKRAALEQIIGKPANDLASLRPGVQLTGPQPAQLETWVDSAQNRNYRVIGQEFNREIAQREISRLQAGHMPTVDLVASRGHTKQRGSTLNIPDDTTSDTTTVGVEWNIPLFSGFSVTSQVREAVALSERARADLENARRTAAQEARQAFLGVNSGLAQVRALEAAQISSQSALESNRLGYEVGVRINIDVLNAQQQLYVTRRDLSKARYDTLVNSLRLKSAAGTLSEEDLTQVNALLAPPSVMPNDLRSDSGKPRAPVQAAEATLINAEKQVLDVLHAWAAAWSALDAQTYLGFYGKDFKTPQGQSRRAWEAQRKRILSGSQRITVKIDQPAVTITGDTATARFRQIYSSDSHNETSDKTLLLKKQDGKWRIIEEHSGG</sequence>
<dbReference type="Gene3D" id="1.20.1600.10">
    <property type="entry name" value="Outer membrane efflux proteins (OEP)"/>
    <property type="match status" value="1"/>
</dbReference>
<evidence type="ECO:0000256" key="1">
    <source>
        <dbReference type="ARBA" id="ARBA00004442"/>
    </source>
</evidence>
<protein>
    <submittedName>
        <fullName evidence="11">TolC family outer membrane protein</fullName>
    </submittedName>
</protein>
<evidence type="ECO:0000256" key="6">
    <source>
        <dbReference type="ARBA" id="ARBA00023136"/>
    </source>
</evidence>
<feature type="coiled-coil region" evidence="8">
    <location>
        <begin position="321"/>
        <end position="348"/>
    </location>
</feature>
<evidence type="ECO:0000256" key="7">
    <source>
        <dbReference type="ARBA" id="ARBA00023237"/>
    </source>
</evidence>
<dbReference type="InterPro" id="IPR051906">
    <property type="entry name" value="TolC-like"/>
</dbReference>
<keyword evidence="6" id="KW-0472">Membrane</keyword>
<feature type="signal peptide" evidence="9">
    <location>
        <begin position="1"/>
        <end position="21"/>
    </location>
</feature>
<comment type="similarity">
    <text evidence="2">Belongs to the outer membrane factor (OMF) (TC 1.B.17) family.</text>
</comment>
<dbReference type="PANTHER" id="PTHR30026:SF20">
    <property type="entry name" value="OUTER MEMBRANE PROTEIN TOLC"/>
    <property type="match status" value="1"/>
</dbReference>
<comment type="subcellular location">
    <subcellularLocation>
        <location evidence="1">Cell outer membrane</location>
    </subcellularLocation>
</comment>
<keyword evidence="7" id="KW-0998">Cell outer membrane</keyword>
<evidence type="ECO:0000256" key="2">
    <source>
        <dbReference type="ARBA" id="ARBA00007613"/>
    </source>
</evidence>
<feature type="domain" description="Cds6 C-terminal" evidence="10">
    <location>
        <begin position="473"/>
        <end position="576"/>
    </location>
</feature>
<reference evidence="11 12" key="1">
    <citation type="submission" date="2023-08" db="EMBL/GenBank/DDBJ databases">
        <title>Oxalobacteraceae gen .nov., isolated from river sludge outside the plant.</title>
        <authorList>
            <person name="Zhao S.Y."/>
        </authorList>
    </citation>
    <scope>NUCLEOTIDE SEQUENCE [LARGE SCALE GENOMIC DNA]</scope>
    <source>
        <strain evidence="11 12">R-40</strain>
    </source>
</reference>
<keyword evidence="8" id="KW-0175">Coiled coil</keyword>
<dbReference type="Gene3D" id="3.10.450.50">
    <property type="match status" value="1"/>
</dbReference>
<dbReference type="NCBIfam" id="TIGR01844">
    <property type="entry name" value="type_I_sec_TolC"/>
    <property type="match status" value="1"/>
</dbReference>
<evidence type="ECO:0000256" key="5">
    <source>
        <dbReference type="ARBA" id="ARBA00022692"/>
    </source>
</evidence>
<keyword evidence="3" id="KW-0813">Transport</keyword>
<gene>
    <name evidence="11" type="ORF">Q8A64_06765</name>
</gene>
<dbReference type="Proteomes" id="UP001225596">
    <property type="component" value="Unassembled WGS sequence"/>
</dbReference>
<keyword evidence="12" id="KW-1185">Reference proteome</keyword>
<organism evidence="11 12">
    <name type="scientific">Keguizhuia sedimenti</name>
    <dbReference type="NCBI Taxonomy" id="3064264"/>
    <lineage>
        <taxon>Bacteria</taxon>
        <taxon>Pseudomonadati</taxon>
        <taxon>Pseudomonadota</taxon>
        <taxon>Betaproteobacteria</taxon>
        <taxon>Burkholderiales</taxon>
        <taxon>Oxalobacteraceae</taxon>
        <taxon>Keguizhuia</taxon>
    </lineage>
</organism>
<evidence type="ECO:0000313" key="12">
    <source>
        <dbReference type="Proteomes" id="UP001225596"/>
    </source>
</evidence>
<keyword evidence="5" id="KW-0812">Transmembrane</keyword>
<evidence type="ECO:0000256" key="4">
    <source>
        <dbReference type="ARBA" id="ARBA00022452"/>
    </source>
</evidence>
<evidence type="ECO:0000256" key="3">
    <source>
        <dbReference type="ARBA" id="ARBA00022448"/>
    </source>
</evidence>
<keyword evidence="9" id="KW-0732">Signal</keyword>
<comment type="caution">
    <text evidence="11">The sequence shown here is derived from an EMBL/GenBank/DDBJ whole genome shotgun (WGS) entry which is preliminary data.</text>
</comment>
<name>A0ABU1BMM3_9BURK</name>
<accession>A0ABU1BMM3</accession>
<proteinExistence type="inferred from homology"/>
<dbReference type="InterPro" id="IPR032710">
    <property type="entry name" value="NTF2-like_dom_sf"/>
</dbReference>
<dbReference type="InterPro" id="IPR003423">
    <property type="entry name" value="OMP_efflux"/>
</dbReference>
<evidence type="ECO:0000256" key="9">
    <source>
        <dbReference type="SAM" id="SignalP"/>
    </source>
</evidence>
<keyword evidence="4" id="KW-1134">Transmembrane beta strand</keyword>
<dbReference type="Pfam" id="PF24125">
    <property type="entry name" value="Cds6_C"/>
    <property type="match status" value="1"/>
</dbReference>
<dbReference type="SUPFAM" id="SSF54427">
    <property type="entry name" value="NTF2-like"/>
    <property type="match status" value="1"/>
</dbReference>
<dbReference type="EMBL" id="JAUYVH010000002">
    <property type="protein sequence ID" value="MDQ9170114.1"/>
    <property type="molecule type" value="Genomic_DNA"/>
</dbReference>
<dbReference type="InterPro" id="IPR056203">
    <property type="entry name" value="Cds6_C"/>
</dbReference>
<evidence type="ECO:0000259" key="10">
    <source>
        <dbReference type="Pfam" id="PF24125"/>
    </source>
</evidence>
<dbReference type="Pfam" id="PF02321">
    <property type="entry name" value="OEP"/>
    <property type="match status" value="2"/>
</dbReference>
<evidence type="ECO:0000313" key="11">
    <source>
        <dbReference type="EMBL" id="MDQ9170114.1"/>
    </source>
</evidence>
<evidence type="ECO:0000256" key="8">
    <source>
        <dbReference type="SAM" id="Coils"/>
    </source>
</evidence>
<feature type="chain" id="PRO_5047532908" evidence="9">
    <location>
        <begin position="22"/>
        <end position="580"/>
    </location>
</feature>
<dbReference type="InterPro" id="IPR010130">
    <property type="entry name" value="T1SS_OMP_TolC"/>
</dbReference>